<accession>A0A4Q5M114</accession>
<sequence>MAKVETPADRYVRLLKERHGQITSSPEKSKQFLQSIGLTEVVKNTVSIKSPAKRSLSKTN</sequence>
<protein>
    <submittedName>
        <fullName evidence="1">Uncharacterized protein</fullName>
    </submittedName>
</protein>
<reference evidence="1 2" key="1">
    <citation type="submission" date="2019-02" db="EMBL/GenBank/DDBJ databases">
        <title>Bacterial novel species Emticicia sp. 17J42-9 isolated from soil.</title>
        <authorList>
            <person name="Jung H.-Y."/>
        </authorList>
    </citation>
    <scope>NUCLEOTIDE SEQUENCE [LARGE SCALE GENOMIC DNA]</scope>
    <source>
        <strain evidence="1 2">17J42-9</strain>
    </source>
</reference>
<name>A0A4Q5M114_9BACT</name>
<evidence type="ECO:0000313" key="2">
    <source>
        <dbReference type="Proteomes" id="UP000293162"/>
    </source>
</evidence>
<dbReference type="AlphaFoldDB" id="A0A4Q5M114"/>
<gene>
    <name evidence="1" type="ORF">EWM59_09595</name>
</gene>
<dbReference type="RefSeq" id="WP_130020748.1">
    <property type="nucleotide sequence ID" value="NZ_SEWF01000011.1"/>
</dbReference>
<dbReference type="Proteomes" id="UP000293162">
    <property type="component" value="Unassembled WGS sequence"/>
</dbReference>
<evidence type="ECO:0000313" key="1">
    <source>
        <dbReference type="EMBL" id="RYU95868.1"/>
    </source>
</evidence>
<proteinExistence type="predicted"/>
<comment type="caution">
    <text evidence="1">The sequence shown here is derived from an EMBL/GenBank/DDBJ whole genome shotgun (WGS) entry which is preliminary data.</text>
</comment>
<organism evidence="1 2">
    <name type="scientific">Emticicia agri</name>
    <dbReference type="NCBI Taxonomy" id="2492393"/>
    <lineage>
        <taxon>Bacteria</taxon>
        <taxon>Pseudomonadati</taxon>
        <taxon>Bacteroidota</taxon>
        <taxon>Cytophagia</taxon>
        <taxon>Cytophagales</taxon>
        <taxon>Leadbetterellaceae</taxon>
        <taxon>Emticicia</taxon>
    </lineage>
</organism>
<dbReference type="EMBL" id="SEWF01000011">
    <property type="protein sequence ID" value="RYU95868.1"/>
    <property type="molecule type" value="Genomic_DNA"/>
</dbReference>
<keyword evidence="2" id="KW-1185">Reference proteome</keyword>